<accession>A0A559MI38</accession>
<protein>
    <submittedName>
        <fullName evidence="1">Uncharacterized protein</fullName>
    </submittedName>
</protein>
<reference evidence="1 2" key="1">
    <citation type="submission" date="2018-05" db="EMBL/GenBank/DDBJ databases">
        <title>Genome sequencing and assembly of the regulated plant pathogen Lachnellula willkommii and related sister species for the development of diagnostic species identification markers.</title>
        <authorList>
            <person name="Giroux E."/>
            <person name="Bilodeau G."/>
        </authorList>
    </citation>
    <scope>NUCLEOTIDE SEQUENCE [LARGE SCALE GENOMIC DNA]</scope>
    <source>
        <strain evidence="1 2">CBS 172.35</strain>
    </source>
</reference>
<dbReference type="Pfam" id="PF12224">
    <property type="entry name" value="Amidoligase_2"/>
    <property type="match status" value="1"/>
</dbReference>
<keyword evidence="2" id="KW-1185">Reference proteome</keyword>
<dbReference type="EMBL" id="QGML01000280">
    <property type="protein sequence ID" value="TVY92623.1"/>
    <property type="molecule type" value="Genomic_DNA"/>
</dbReference>
<comment type="caution">
    <text evidence="1">The sequence shown here is derived from an EMBL/GenBank/DDBJ whole genome shotgun (WGS) entry which is preliminary data.</text>
</comment>
<gene>
    <name evidence="1" type="ORF">LAWI1_G001462</name>
</gene>
<evidence type="ECO:0000313" key="2">
    <source>
        <dbReference type="Proteomes" id="UP000315522"/>
    </source>
</evidence>
<evidence type="ECO:0000313" key="1">
    <source>
        <dbReference type="EMBL" id="TVY92623.1"/>
    </source>
</evidence>
<dbReference type="InterPro" id="IPR022025">
    <property type="entry name" value="Amidoligase_2"/>
</dbReference>
<dbReference type="Proteomes" id="UP000315522">
    <property type="component" value="Unassembled WGS sequence"/>
</dbReference>
<proteinExistence type="predicted"/>
<dbReference type="PANTHER" id="PTHR36847:SF1">
    <property type="entry name" value="AMIDOLIGASE ENZYME"/>
    <property type="match status" value="1"/>
</dbReference>
<dbReference type="PANTHER" id="PTHR36847">
    <property type="entry name" value="AMIDOLIGASE ENZYME"/>
    <property type="match status" value="1"/>
</dbReference>
<name>A0A559MI38_9HELO</name>
<dbReference type="AlphaFoldDB" id="A0A559MI38"/>
<sequence>MENAGYAVRAPGVTGGFNEWCLTNDGSIEKPLYFPHYLDFLDLELVSPAYYFLPDALKAIEDVLALLKSTYLMNVNPSTGFHVHCGDSLNGFKFDTLRKLVSFLFAFTPQLNTIHPPHRQDVTKSTYAGSLRENSRFETKRAPTHKARPTPIQAVSRFINSKTKTELLRHAGSPRSPLVDMAYDFVSIQQMASGDQDQDPYFKPTIEFRQHEGCLDADEAINWIKTVLGIVDFCTNAPTAAVHRILLLTKLETWEKLGDGHDAEREEQMGRIPAEKDFTAIHLLQALNLPGPALYYAQRGLHKHKMKERTMSESTETESRKWDYEKTHNPLSDLDPDPVVRARQEILREAWDALQAASKARDLLDPPIRAHWTFDPTIPYGHLTIRR</sequence>
<organism evidence="1 2">
    <name type="scientific">Lachnellula willkommii</name>
    <dbReference type="NCBI Taxonomy" id="215461"/>
    <lineage>
        <taxon>Eukaryota</taxon>
        <taxon>Fungi</taxon>
        <taxon>Dikarya</taxon>
        <taxon>Ascomycota</taxon>
        <taxon>Pezizomycotina</taxon>
        <taxon>Leotiomycetes</taxon>
        <taxon>Helotiales</taxon>
        <taxon>Lachnaceae</taxon>
        <taxon>Lachnellula</taxon>
    </lineage>
</organism>